<dbReference type="InterPro" id="IPR023393">
    <property type="entry name" value="START-like_dom_sf"/>
</dbReference>
<dbReference type="EMBL" id="SMFQ01000002">
    <property type="protein sequence ID" value="TCJ88871.1"/>
    <property type="molecule type" value="Genomic_DNA"/>
</dbReference>
<reference evidence="3 4" key="1">
    <citation type="submission" date="2019-03" db="EMBL/GenBank/DDBJ databases">
        <title>Genomic Encyclopedia of Type Strains, Phase IV (KMG-IV): sequencing the most valuable type-strain genomes for metagenomic binning, comparative biology and taxonomic classification.</title>
        <authorList>
            <person name="Goeker M."/>
        </authorList>
    </citation>
    <scope>NUCLEOTIDE SEQUENCE [LARGE SCALE GENOMIC DNA]</scope>
    <source>
        <strain evidence="3 4">DSM 24830</strain>
    </source>
</reference>
<keyword evidence="4" id="KW-1185">Reference proteome</keyword>
<feature type="domain" description="Activator of Hsp90 ATPase homologue 1/2-like C-terminal" evidence="2">
    <location>
        <begin position="13"/>
        <end position="139"/>
    </location>
</feature>
<dbReference type="OrthoDB" id="9800600at2"/>
<evidence type="ECO:0000313" key="4">
    <source>
        <dbReference type="Proteomes" id="UP000294887"/>
    </source>
</evidence>
<sequence length="152" mass="17274">MNNSTIHKTAFFNAPQETLWAFLTEADKLGLWYHPARHDLEENQDYALYDADEDDGETALIWGSVLEWQPVSKLVYTFNIFPLEGVSTTVTWQLEEAYGGTLLTLTHEGVGDINENPLNLLMALDDGWDEHLGKLRAQLKNKEHQTPSCSDH</sequence>
<name>A0A4R1FDF3_9GAMM</name>
<dbReference type="AlphaFoldDB" id="A0A4R1FDF3"/>
<dbReference type="SUPFAM" id="SSF55961">
    <property type="entry name" value="Bet v1-like"/>
    <property type="match status" value="1"/>
</dbReference>
<comment type="caution">
    <text evidence="3">The sequence shown here is derived from an EMBL/GenBank/DDBJ whole genome shotgun (WGS) entry which is preliminary data.</text>
</comment>
<dbReference type="Gene3D" id="3.30.530.20">
    <property type="match status" value="1"/>
</dbReference>
<evidence type="ECO:0000313" key="3">
    <source>
        <dbReference type="EMBL" id="TCJ88871.1"/>
    </source>
</evidence>
<dbReference type="InterPro" id="IPR013538">
    <property type="entry name" value="ASHA1/2-like_C"/>
</dbReference>
<comment type="similarity">
    <text evidence="1">Belongs to the AHA1 family.</text>
</comment>
<gene>
    <name evidence="3" type="ORF">EV695_0731</name>
</gene>
<dbReference type="RefSeq" id="WP_131904543.1">
    <property type="nucleotide sequence ID" value="NZ_BAAAFU010000008.1"/>
</dbReference>
<dbReference type="Pfam" id="PF08327">
    <property type="entry name" value="AHSA1"/>
    <property type="match status" value="1"/>
</dbReference>
<proteinExistence type="inferred from homology"/>
<accession>A0A4R1FDF3</accession>
<organism evidence="3 4">
    <name type="scientific">Cocleimonas flava</name>
    <dbReference type="NCBI Taxonomy" id="634765"/>
    <lineage>
        <taxon>Bacteria</taxon>
        <taxon>Pseudomonadati</taxon>
        <taxon>Pseudomonadota</taxon>
        <taxon>Gammaproteobacteria</taxon>
        <taxon>Thiotrichales</taxon>
        <taxon>Thiotrichaceae</taxon>
        <taxon>Cocleimonas</taxon>
    </lineage>
</organism>
<dbReference type="Proteomes" id="UP000294887">
    <property type="component" value="Unassembled WGS sequence"/>
</dbReference>
<protein>
    <submittedName>
        <fullName evidence="3">Uncharacterized protein YndB with AHSA1/START domain</fullName>
    </submittedName>
</protein>
<evidence type="ECO:0000256" key="1">
    <source>
        <dbReference type="ARBA" id="ARBA00006817"/>
    </source>
</evidence>
<dbReference type="CDD" id="cd07814">
    <property type="entry name" value="SRPBCC_CalC_Aha1-like"/>
    <property type="match status" value="1"/>
</dbReference>
<evidence type="ECO:0000259" key="2">
    <source>
        <dbReference type="Pfam" id="PF08327"/>
    </source>
</evidence>